<reference evidence="2" key="1">
    <citation type="journal article" date="2020" name="Microb. Genom.">
        <title>Genetic diversity of clinical and environmental Mucorales isolates obtained from an investigation of mucormycosis cases among solid organ transplant recipients.</title>
        <authorList>
            <person name="Nguyen M.H."/>
            <person name="Kaul D."/>
            <person name="Muto C."/>
            <person name="Cheng S.J."/>
            <person name="Richter R.A."/>
            <person name="Bruno V.M."/>
            <person name="Liu G."/>
            <person name="Beyhan S."/>
            <person name="Sundermann A.J."/>
            <person name="Mounaud S."/>
            <person name="Pasculle A.W."/>
            <person name="Nierman W.C."/>
            <person name="Driscoll E."/>
            <person name="Cumbie R."/>
            <person name="Clancy C.J."/>
            <person name="Dupont C.L."/>
        </authorList>
    </citation>
    <scope>NUCLEOTIDE SEQUENCE</scope>
    <source>
        <strain evidence="2">GL16</strain>
    </source>
</reference>
<keyword evidence="1" id="KW-0694">RNA-binding</keyword>
<dbReference type="GO" id="GO:0003729">
    <property type="term" value="F:mRNA binding"/>
    <property type="evidence" value="ECO:0007669"/>
    <property type="project" value="UniProtKB-UniRule"/>
</dbReference>
<dbReference type="Pfam" id="PF13869">
    <property type="entry name" value="NUDIX_2"/>
    <property type="match status" value="1"/>
</dbReference>
<evidence type="ECO:0000313" key="3">
    <source>
        <dbReference type="Proteomes" id="UP000717996"/>
    </source>
</evidence>
<comment type="caution">
    <text evidence="2">The sequence shown here is derived from an EMBL/GenBank/DDBJ whole genome shotgun (WGS) entry which is preliminary data.</text>
</comment>
<comment type="subunit">
    <text evidence="1">Homodimer (via N- and C-terminus); binds RNA as homodimer. Component of the cleavage factor Im (CFIm) complex.</text>
</comment>
<organism evidence="2 3">
    <name type="scientific">Rhizopus oryzae</name>
    <name type="common">Mucormycosis agent</name>
    <name type="synonym">Rhizopus arrhizus var. delemar</name>
    <dbReference type="NCBI Taxonomy" id="64495"/>
    <lineage>
        <taxon>Eukaryota</taxon>
        <taxon>Fungi</taxon>
        <taxon>Fungi incertae sedis</taxon>
        <taxon>Mucoromycota</taxon>
        <taxon>Mucoromycotina</taxon>
        <taxon>Mucoromycetes</taxon>
        <taxon>Mucorales</taxon>
        <taxon>Mucorineae</taxon>
        <taxon>Rhizopodaceae</taxon>
        <taxon>Rhizopus</taxon>
    </lineage>
</organism>
<dbReference type="CDD" id="cd18871">
    <property type="entry name" value="NUDIX_Cfim25_Nudt21"/>
    <property type="match status" value="1"/>
</dbReference>
<sequence length="206" mass="24126">MSKYITFQKYILPLIIENYTLSTKEAQPEEDTSVAARLRRLEADYNQHGMRRSVEAVLVVHQHNHPHVLMFQIANSFFKLPGHYLEPEVDEAEGMKEILNKKLGPEDPLEWDSQNDWTIGECLSTWWRPNYENYMYPYVPAHVTSPKEKKSLYIVHLPPNKVLSVPKNMKLLAVPLFELYDNSARYGAQLSTIAHLLSRYEFIYEK</sequence>
<dbReference type="GO" id="GO:0005737">
    <property type="term" value="C:cytoplasm"/>
    <property type="evidence" value="ECO:0007669"/>
    <property type="project" value="UniProtKB-SubCell"/>
</dbReference>
<dbReference type="AlphaFoldDB" id="A0A9P6XTG2"/>
<dbReference type="PANTHER" id="PTHR13047">
    <property type="entry name" value="PRE-MRNA CLEAVAGE FACTOR IM, 25KD SUBUNIT"/>
    <property type="match status" value="1"/>
</dbReference>
<comment type="function">
    <text evidence="1">Component of the cleavage factor Im (CFIm) complex that functions as an activator of the pre-mRNA 3'-end cleavage and polyadenylation processing required for the maturation of pre-mRNA into functional mRNAs. CFIm contributes to the recruitment of multiprotein complexes on specific sequences on the pre-mRNA 3'-end, so called cleavage and polyadenylation signals (pA signals). Most pre-mRNAs contain multiple pA signals, resulting in alternative cleavage and polyadenylation (APA) producing mRNAs with variable 3'-end formation. The CFIm complex acts as a key regulator of cleavage and polyadenylation site choice during APA through its binding to 5'-UGUA-3' elements localized in the 3'-untranslated region (UTR) for a huge number of pre-mRNAs.</text>
</comment>
<dbReference type="InterPro" id="IPR016706">
    <property type="entry name" value="Cleav_polyA_spec_factor_su5"/>
</dbReference>
<dbReference type="Proteomes" id="UP000717996">
    <property type="component" value="Unassembled WGS sequence"/>
</dbReference>
<evidence type="ECO:0000256" key="1">
    <source>
        <dbReference type="PIRNR" id="PIRNR017888"/>
    </source>
</evidence>
<accession>A0A9P6XTG2</accession>
<keyword evidence="1" id="KW-0539">Nucleus</keyword>
<proteinExistence type="inferred from homology"/>
<dbReference type="EMBL" id="JAANIT010004874">
    <property type="protein sequence ID" value="KAG1532156.1"/>
    <property type="molecule type" value="Genomic_DNA"/>
</dbReference>
<name>A0A9P6XTG2_RHIOR</name>
<dbReference type="Gene3D" id="3.90.79.10">
    <property type="entry name" value="Nucleoside Triphosphate Pyrophosphohydrolase"/>
    <property type="match status" value="1"/>
</dbReference>
<keyword evidence="1" id="KW-0507">mRNA processing</keyword>
<protein>
    <recommendedName>
        <fullName evidence="1">Cleavage and polyadenylation specificity factor subunit 5</fullName>
    </recommendedName>
</protein>
<dbReference type="GO" id="GO:0005849">
    <property type="term" value="C:mRNA cleavage factor complex"/>
    <property type="evidence" value="ECO:0007669"/>
    <property type="project" value="UniProtKB-UniRule"/>
</dbReference>
<dbReference type="FunFam" id="3.90.79.10:FF:000005">
    <property type="entry name" value="Cleavage and polyadenylation specificity factor subunit 5"/>
    <property type="match status" value="1"/>
</dbReference>
<evidence type="ECO:0000313" key="2">
    <source>
        <dbReference type="EMBL" id="KAG1532156.1"/>
    </source>
</evidence>
<dbReference type="PIRSF" id="PIRSF017888">
    <property type="entry name" value="CPSF-25"/>
    <property type="match status" value="1"/>
</dbReference>
<gene>
    <name evidence="2" type="ORF">G6F51_013233</name>
</gene>
<keyword evidence="1" id="KW-0963">Cytoplasm</keyword>
<dbReference type="GO" id="GO:0031124">
    <property type="term" value="P:mRNA 3'-end processing"/>
    <property type="evidence" value="ECO:0007669"/>
    <property type="project" value="InterPro"/>
</dbReference>
<comment type="similarity">
    <text evidence="1">Belongs to the Nudix hydrolase family. CPSF5 subfamily.</text>
</comment>
<comment type="subcellular location">
    <subcellularLocation>
        <location evidence="1">Nucleus</location>
    </subcellularLocation>
    <subcellularLocation>
        <location evidence="1">Cytoplasm</location>
    </subcellularLocation>
</comment>